<protein>
    <submittedName>
        <fullName evidence="4">Uncharacterized protein YhaN</fullName>
    </submittedName>
</protein>
<dbReference type="Pfam" id="PF13514">
    <property type="entry name" value="AAA_27"/>
    <property type="match status" value="1"/>
</dbReference>
<keyword evidence="1" id="KW-0175">Coiled coil</keyword>
<keyword evidence="5" id="KW-1185">Reference proteome</keyword>
<feature type="coiled-coil region" evidence="1">
    <location>
        <begin position="393"/>
        <end position="460"/>
    </location>
</feature>
<dbReference type="AlphaFoldDB" id="A0A370GW30"/>
<dbReference type="PANTHER" id="PTHR41259:SF1">
    <property type="entry name" value="DOUBLE-STRAND BREAK REPAIR RAD50 ATPASE, PUTATIVE-RELATED"/>
    <property type="match status" value="1"/>
</dbReference>
<feature type="coiled-coil region" evidence="1">
    <location>
        <begin position="183"/>
        <end position="234"/>
    </location>
</feature>
<gene>
    <name evidence="4" type="ORF">DFR59_101543</name>
</gene>
<dbReference type="OrthoDB" id="9764467at2"/>
<dbReference type="InterPro" id="IPR038734">
    <property type="entry name" value="YhaN_AAA"/>
</dbReference>
<comment type="caution">
    <text evidence="4">The sequence shown here is derived from an EMBL/GenBank/DDBJ whole genome shotgun (WGS) entry which is preliminary data.</text>
</comment>
<sequence length="995" mass="115481">MQIKEIHIYGYGKFESLILHPDKNLQVFFGENEAGKSTIMAFIQNILFGFPTKVQNERRFEPKTHSKYGGQLIIEAHDWGEVTIERVRGKASGDVKVLLKDGTVGGEELLARILGGIDKSVFQAIFSFSVHGLQQVHRLSKEDIGKFLFSAGTMGTDRIFEAERELQKEMDDLFKPSGRKPLLNKELDELRELEKMMKKARHENEKYSSLTHSLEKSEEKMESFIKERDNLQQKLLHIQHLQKMMPVYHQYNRIDKRLVELEGIHFPSDGVSRLEKTLESLHTGKTEWQSTENQIAEIEDYLKQNMPDPNFQNAEAEINRAAAEWPAYQHWREEASRLSRQLEEVARRLEANSKELHLPPFSFEAWGRVQAGLEMKAAVKDSVEKDLRLNMLKQDLDDQKARESKKLAEMDKRLDVLEKDMFSEDQFRELEKNFSGGASENQLREEWNSLNERIKDLAIQAEWNKNQYKSSRGMHILFMAASIALLIWGLVGSNLIIGGAALFLLAMSGVQFWINHKKVIKSQANLNKKKELLKNKADAISQQFQASDSGRFQEHRAQYDYQIKLRNEWKMTLIQLEEQQGRCAESEELQEKWQKEWNTHKQKARELKEALRLSDSFPVSRLEDAFNLIKESITAAAEGQRLVDMIESLSAKIENWEGGVKSISASVGLDGDRTEELMVQLKRMIKAEEEKKFFYREGRQKLEHLKEARVKIKTGLENLKDQLNELFQQASVRDEESFRLKAEQFKEKGELLKELSLLQMQLSEKELQELGSFQTDEALFNECSMLETGIKEHQEQIKALQRESSELRQEIKIMEEGGVYTELMHRFNYQKSLFQEKAKQWAALAAAKSILEKTIRKFEEERFPKVILEAERFLQHLTNGEYLGIIQQKEQSFLIKRKDGLLFEPSEVSQATSEQIYTSFRFALVSVLTEEYPLPLIIDDAFVHFDQNRMSAMAEMLQELSSTTQILFFTCHSHLKKLFEAEKILELESGTLINS</sequence>
<keyword evidence="2" id="KW-1133">Transmembrane helix</keyword>
<evidence type="ECO:0000256" key="1">
    <source>
        <dbReference type="SAM" id="Coils"/>
    </source>
</evidence>
<feature type="coiled-coil region" evidence="1">
    <location>
        <begin position="328"/>
        <end position="355"/>
    </location>
</feature>
<organism evidence="4 5">
    <name type="scientific">Falsibacillus pallidus</name>
    <dbReference type="NCBI Taxonomy" id="493781"/>
    <lineage>
        <taxon>Bacteria</taxon>
        <taxon>Bacillati</taxon>
        <taxon>Bacillota</taxon>
        <taxon>Bacilli</taxon>
        <taxon>Bacillales</taxon>
        <taxon>Bacillaceae</taxon>
        <taxon>Falsibacillus</taxon>
    </lineage>
</organism>
<proteinExistence type="predicted"/>
<evidence type="ECO:0000259" key="3">
    <source>
        <dbReference type="Pfam" id="PF13514"/>
    </source>
</evidence>
<dbReference type="PANTHER" id="PTHR41259">
    <property type="entry name" value="DOUBLE-STRAND BREAK REPAIR RAD50 ATPASE, PUTATIVE-RELATED"/>
    <property type="match status" value="1"/>
</dbReference>
<keyword evidence="2" id="KW-0472">Membrane</keyword>
<feature type="coiled-coil region" evidence="1">
    <location>
        <begin position="783"/>
        <end position="817"/>
    </location>
</feature>
<name>A0A370GW30_9BACI</name>
<dbReference type="SUPFAM" id="SSF52540">
    <property type="entry name" value="P-loop containing nucleoside triphosphate hydrolases"/>
    <property type="match status" value="1"/>
</dbReference>
<dbReference type="Gene3D" id="3.40.50.300">
    <property type="entry name" value="P-loop containing nucleotide triphosphate hydrolases"/>
    <property type="match status" value="2"/>
</dbReference>
<evidence type="ECO:0000256" key="2">
    <source>
        <dbReference type="SAM" id="Phobius"/>
    </source>
</evidence>
<dbReference type="Proteomes" id="UP000255326">
    <property type="component" value="Unassembled WGS sequence"/>
</dbReference>
<dbReference type="EMBL" id="QQAY01000001">
    <property type="protein sequence ID" value="RDI47878.1"/>
    <property type="molecule type" value="Genomic_DNA"/>
</dbReference>
<feature type="domain" description="YhaN AAA" evidence="3">
    <location>
        <begin position="1"/>
        <end position="206"/>
    </location>
</feature>
<reference evidence="4 5" key="1">
    <citation type="submission" date="2018-07" db="EMBL/GenBank/DDBJ databases">
        <title>Genomic Encyclopedia of Type Strains, Phase IV (KMG-IV): sequencing the most valuable type-strain genomes for metagenomic binning, comparative biology and taxonomic classification.</title>
        <authorList>
            <person name="Goeker M."/>
        </authorList>
    </citation>
    <scope>NUCLEOTIDE SEQUENCE [LARGE SCALE GENOMIC DNA]</scope>
    <source>
        <strain evidence="4 5">DSM 25281</strain>
    </source>
</reference>
<keyword evidence="2" id="KW-0812">Transmembrane</keyword>
<accession>A0A370GW30</accession>
<dbReference type="InterPro" id="IPR027417">
    <property type="entry name" value="P-loop_NTPase"/>
</dbReference>
<dbReference type="RefSeq" id="WP_158538292.1">
    <property type="nucleotide sequence ID" value="NZ_QQAY01000001.1"/>
</dbReference>
<feature type="transmembrane region" description="Helical" evidence="2">
    <location>
        <begin position="473"/>
        <end position="490"/>
    </location>
</feature>
<feature type="coiled-coil region" evidence="1">
    <location>
        <begin position="671"/>
        <end position="736"/>
    </location>
</feature>
<evidence type="ECO:0000313" key="4">
    <source>
        <dbReference type="EMBL" id="RDI47878.1"/>
    </source>
</evidence>
<evidence type="ECO:0000313" key="5">
    <source>
        <dbReference type="Proteomes" id="UP000255326"/>
    </source>
</evidence>